<evidence type="ECO:0000313" key="2">
    <source>
        <dbReference type="Proteomes" id="UP000233837"/>
    </source>
</evidence>
<sequence>MAVVRQHYGVPWWSSGGAARLRLWCGSTPASLSGPAVVRQDYDGGAAALRRPLVVRWWCGKTTSVVRQHSGGGRGGAMRQELSSFSSFSLGFSPLSHEEMRLYL</sequence>
<reference evidence="1 2" key="1">
    <citation type="journal article" date="2016" name="Sci. Rep.">
        <title>The Dendrobium catenatum Lindl. genome sequence provides insights into polysaccharide synthase, floral development and adaptive evolution.</title>
        <authorList>
            <person name="Zhang G.Q."/>
            <person name="Xu Q."/>
            <person name="Bian C."/>
            <person name="Tsai W.C."/>
            <person name="Yeh C.M."/>
            <person name="Liu K.W."/>
            <person name="Yoshida K."/>
            <person name="Zhang L.S."/>
            <person name="Chang S.B."/>
            <person name="Chen F."/>
            <person name="Shi Y."/>
            <person name="Su Y.Y."/>
            <person name="Zhang Y.Q."/>
            <person name="Chen L.J."/>
            <person name="Yin Y."/>
            <person name="Lin M."/>
            <person name="Huang H."/>
            <person name="Deng H."/>
            <person name="Wang Z.W."/>
            <person name="Zhu S.L."/>
            <person name="Zhao X."/>
            <person name="Deng C."/>
            <person name="Niu S.C."/>
            <person name="Huang J."/>
            <person name="Wang M."/>
            <person name="Liu G.H."/>
            <person name="Yang H.J."/>
            <person name="Xiao X.J."/>
            <person name="Hsiao Y.Y."/>
            <person name="Wu W.L."/>
            <person name="Chen Y.Y."/>
            <person name="Mitsuda N."/>
            <person name="Ohme-Takagi M."/>
            <person name="Luo Y.B."/>
            <person name="Van de Peer Y."/>
            <person name="Liu Z.J."/>
        </authorList>
    </citation>
    <scope>NUCLEOTIDE SEQUENCE [LARGE SCALE GENOMIC DNA]</scope>
    <source>
        <tissue evidence="1">The whole plant</tissue>
    </source>
</reference>
<reference evidence="1 2" key="2">
    <citation type="journal article" date="2017" name="Nature">
        <title>The Apostasia genome and the evolution of orchids.</title>
        <authorList>
            <person name="Zhang G.Q."/>
            <person name="Liu K.W."/>
            <person name="Li Z."/>
            <person name="Lohaus R."/>
            <person name="Hsiao Y.Y."/>
            <person name="Niu S.C."/>
            <person name="Wang J.Y."/>
            <person name="Lin Y.C."/>
            <person name="Xu Q."/>
            <person name="Chen L.J."/>
            <person name="Yoshida K."/>
            <person name="Fujiwara S."/>
            <person name="Wang Z.W."/>
            <person name="Zhang Y.Q."/>
            <person name="Mitsuda N."/>
            <person name="Wang M."/>
            <person name="Liu G.H."/>
            <person name="Pecoraro L."/>
            <person name="Huang H.X."/>
            <person name="Xiao X.J."/>
            <person name="Lin M."/>
            <person name="Wu X.Y."/>
            <person name="Wu W.L."/>
            <person name="Chen Y.Y."/>
            <person name="Chang S.B."/>
            <person name="Sakamoto S."/>
            <person name="Ohme-Takagi M."/>
            <person name="Yagi M."/>
            <person name="Zeng S.J."/>
            <person name="Shen C.Y."/>
            <person name="Yeh C.M."/>
            <person name="Luo Y.B."/>
            <person name="Tsai W.C."/>
            <person name="Van de Peer Y."/>
            <person name="Liu Z.J."/>
        </authorList>
    </citation>
    <scope>NUCLEOTIDE SEQUENCE [LARGE SCALE GENOMIC DNA]</scope>
    <source>
        <tissue evidence="1">The whole plant</tissue>
    </source>
</reference>
<dbReference type="Proteomes" id="UP000233837">
    <property type="component" value="Unassembled WGS sequence"/>
</dbReference>
<gene>
    <name evidence="1" type="ORF">MA16_Dca015822</name>
</gene>
<proteinExistence type="predicted"/>
<evidence type="ECO:0000313" key="1">
    <source>
        <dbReference type="EMBL" id="PKU81417.1"/>
    </source>
</evidence>
<protein>
    <submittedName>
        <fullName evidence="1">Uncharacterized protein</fullName>
    </submittedName>
</protein>
<dbReference type="AlphaFoldDB" id="A0A2I0X0L2"/>
<keyword evidence="2" id="KW-1185">Reference proteome</keyword>
<organism evidence="1 2">
    <name type="scientific">Dendrobium catenatum</name>
    <dbReference type="NCBI Taxonomy" id="906689"/>
    <lineage>
        <taxon>Eukaryota</taxon>
        <taxon>Viridiplantae</taxon>
        <taxon>Streptophyta</taxon>
        <taxon>Embryophyta</taxon>
        <taxon>Tracheophyta</taxon>
        <taxon>Spermatophyta</taxon>
        <taxon>Magnoliopsida</taxon>
        <taxon>Liliopsida</taxon>
        <taxon>Asparagales</taxon>
        <taxon>Orchidaceae</taxon>
        <taxon>Epidendroideae</taxon>
        <taxon>Malaxideae</taxon>
        <taxon>Dendrobiinae</taxon>
        <taxon>Dendrobium</taxon>
    </lineage>
</organism>
<accession>A0A2I0X0L2</accession>
<name>A0A2I0X0L2_9ASPA</name>
<dbReference type="EMBL" id="KZ502242">
    <property type="protein sequence ID" value="PKU81417.1"/>
    <property type="molecule type" value="Genomic_DNA"/>
</dbReference>